<comment type="similarity">
    <text evidence="10">Belongs to the G-protein coupled receptor 1 family.</text>
</comment>
<dbReference type="PANTHER" id="PTHR24225:SF70">
    <property type="entry name" value="G PROTEIN-COUPLED RECEPTOR 33"/>
    <property type="match status" value="1"/>
</dbReference>
<protein>
    <recommendedName>
        <fullName evidence="12">G-protein coupled receptors family 1 profile domain-containing protein</fullName>
    </recommendedName>
</protein>
<feature type="transmembrane region" description="Helical" evidence="11">
    <location>
        <begin position="87"/>
        <end position="108"/>
    </location>
</feature>
<evidence type="ECO:0000256" key="7">
    <source>
        <dbReference type="ARBA" id="ARBA00023170"/>
    </source>
</evidence>
<feature type="transmembrane region" description="Helical" evidence="11">
    <location>
        <begin position="120"/>
        <end position="144"/>
    </location>
</feature>
<dbReference type="Proteomes" id="UP000694406">
    <property type="component" value="Unplaced"/>
</dbReference>
<keyword evidence="5 11" id="KW-0472">Membrane</keyword>
<feature type="transmembrane region" description="Helical" evidence="11">
    <location>
        <begin position="298"/>
        <end position="318"/>
    </location>
</feature>
<reference evidence="13" key="1">
    <citation type="submission" date="2025-08" db="UniProtKB">
        <authorList>
            <consortium name="Ensembl"/>
        </authorList>
    </citation>
    <scope>IDENTIFICATION</scope>
</reference>
<keyword evidence="4 10" id="KW-0297">G-protein coupled receptor</keyword>
<feature type="transmembrane region" description="Helical" evidence="11">
    <location>
        <begin position="338"/>
        <end position="361"/>
    </location>
</feature>
<dbReference type="InterPro" id="IPR000826">
    <property type="entry name" value="Formyl_rcpt-rel"/>
</dbReference>
<dbReference type="GO" id="GO:0006954">
    <property type="term" value="P:inflammatory response"/>
    <property type="evidence" value="ECO:0007669"/>
    <property type="project" value="TreeGrafter"/>
</dbReference>
<comment type="subcellular location">
    <subcellularLocation>
        <location evidence="1">Membrane</location>
        <topology evidence="1">Multi-pass membrane protein</topology>
    </subcellularLocation>
</comment>
<dbReference type="GO" id="GO:0007200">
    <property type="term" value="P:phospholipase C-activating G protein-coupled receptor signaling pathway"/>
    <property type="evidence" value="ECO:0007669"/>
    <property type="project" value="TreeGrafter"/>
</dbReference>
<keyword evidence="3 11" id="KW-1133">Transmembrane helix</keyword>
<keyword evidence="7 10" id="KW-0675">Receptor</keyword>
<evidence type="ECO:0000259" key="12">
    <source>
        <dbReference type="PROSITE" id="PS50262"/>
    </source>
</evidence>
<evidence type="ECO:0000313" key="14">
    <source>
        <dbReference type="Proteomes" id="UP000694406"/>
    </source>
</evidence>
<evidence type="ECO:0000256" key="1">
    <source>
        <dbReference type="ARBA" id="ARBA00004141"/>
    </source>
</evidence>
<comment type="similarity">
    <text evidence="9">Belongs to the chemokine-like receptor (CMKLR) family.</text>
</comment>
<feature type="transmembrane region" description="Helical" evidence="11">
    <location>
        <begin position="198"/>
        <end position="219"/>
    </location>
</feature>
<evidence type="ECO:0000256" key="9">
    <source>
        <dbReference type="ARBA" id="ARBA00025736"/>
    </source>
</evidence>
<dbReference type="Pfam" id="PF00001">
    <property type="entry name" value="7tm_1"/>
    <property type="match status" value="1"/>
</dbReference>
<dbReference type="GO" id="GO:0007204">
    <property type="term" value="P:positive regulation of cytosolic calcium ion concentration"/>
    <property type="evidence" value="ECO:0007669"/>
    <property type="project" value="TreeGrafter"/>
</dbReference>
<dbReference type="GO" id="GO:0005886">
    <property type="term" value="C:plasma membrane"/>
    <property type="evidence" value="ECO:0007669"/>
    <property type="project" value="TreeGrafter"/>
</dbReference>
<keyword evidence="14" id="KW-1185">Reference proteome</keyword>
<evidence type="ECO:0000313" key="13">
    <source>
        <dbReference type="Ensembl" id="ENSLLTP00000015400.1"/>
    </source>
</evidence>
<dbReference type="GO" id="GO:0004875">
    <property type="term" value="F:complement receptor activity"/>
    <property type="evidence" value="ECO:0007669"/>
    <property type="project" value="TreeGrafter"/>
</dbReference>
<dbReference type="PROSITE" id="PS50262">
    <property type="entry name" value="G_PROTEIN_RECEP_F1_2"/>
    <property type="match status" value="1"/>
</dbReference>
<evidence type="ECO:0000256" key="10">
    <source>
        <dbReference type="RuleBase" id="RU000688"/>
    </source>
</evidence>
<dbReference type="GO" id="GO:0004930">
    <property type="term" value="F:G protein-coupled receptor activity"/>
    <property type="evidence" value="ECO:0007669"/>
    <property type="project" value="UniProtKB-KW"/>
</dbReference>
<evidence type="ECO:0000256" key="6">
    <source>
        <dbReference type="ARBA" id="ARBA00023157"/>
    </source>
</evidence>
<dbReference type="PRINTS" id="PR00526">
    <property type="entry name" value="FMETLEUPHER"/>
</dbReference>
<dbReference type="PROSITE" id="PS00237">
    <property type="entry name" value="G_PROTEIN_RECEP_F1_1"/>
    <property type="match status" value="1"/>
</dbReference>
<evidence type="ECO:0000256" key="2">
    <source>
        <dbReference type="ARBA" id="ARBA00022692"/>
    </source>
</evidence>
<dbReference type="PRINTS" id="PR00237">
    <property type="entry name" value="GPCRRHODOPSN"/>
</dbReference>
<evidence type="ECO:0000256" key="11">
    <source>
        <dbReference type="SAM" id="Phobius"/>
    </source>
</evidence>
<name>A0A8C5SEH9_LATLA</name>
<accession>A0A8C5SEH9</accession>
<feature type="domain" description="G-protein coupled receptors family 1 profile" evidence="12">
    <location>
        <begin position="100"/>
        <end position="358"/>
    </location>
</feature>
<reference evidence="13" key="2">
    <citation type="submission" date="2025-09" db="UniProtKB">
        <authorList>
            <consortium name="Ensembl"/>
        </authorList>
    </citation>
    <scope>IDENTIFICATION</scope>
</reference>
<dbReference type="FunFam" id="1.20.1070.10:FF:000034">
    <property type="entry name" value="G-protein coupled receptor 1"/>
    <property type="match status" value="1"/>
</dbReference>
<dbReference type="InterPro" id="IPR017452">
    <property type="entry name" value="GPCR_Rhodpsn_7TM"/>
</dbReference>
<evidence type="ECO:0000256" key="8">
    <source>
        <dbReference type="ARBA" id="ARBA00023224"/>
    </source>
</evidence>
<keyword evidence="8 10" id="KW-0807">Transducer</keyword>
<sequence>MNVIAIRPNFASIQVFFGGRGDFLPVGLLFSVLSKPFLAPSSEINLMFTSFQDSLFQMENVSLSSFLTPSAPSPSQGIERTLHLLSIAVYGVACLLGVTGNGLVIWIAGFKMEKTVNVVWFLNLALADFVFTFFLPLSIVYTVLDFHWPFGRFLCKLNSSLAFLNMFASVFLLTIISLDRCLLVMLPVWSRNHRKPRLAWAIALVTWAAALLISSPYFLFRDTALSARNATSCYNNFALSGNYSSEGSRSLWRKRHRAMILARFVFGFLLPFTVIATCHGMVAFQVQRRRLAKSPKPLRIIAAVTASFFLCYSPYHILSLLEMSKTSGSPAVKRVLHLGVPLASSLAFFNSCLNPLLYVFMGQKSFRRSVRGAFEGAFGEDTLLSWSSRRKSRAASQAEIRMSGARPGGHG</sequence>
<dbReference type="InterPro" id="IPR000276">
    <property type="entry name" value="GPCR_Rhodpsn"/>
</dbReference>
<dbReference type="AlphaFoldDB" id="A0A8C5SEH9"/>
<feature type="transmembrane region" description="Helical" evidence="11">
    <location>
        <begin position="260"/>
        <end position="286"/>
    </location>
</feature>
<dbReference type="SUPFAM" id="SSF81321">
    <property type="entry name" value="Family A G protein-coupled receptor-like"/>
    <property type="match status" value="1"/>
</dbReference>
<organism evidence="13 14">
    <name type="scientific">Laticauda laticaudata</name>
    <name type="common">Blue-ringed sea krait</name>
    <name type="synonym">Blue-lipped sea krait</name>
    <dbReference type="NCBI Taxonomy" id="8630"/>
    <lineage>
        <taxon>Eukaryota</taxon>
        <taxon>Metazoa</taxon>
        <taxon>Chordata</taxon>
        <taxon>Craniata</taxon>
        <taxon>Vertebrata</taxon>
        <taxon>Euteleostomi</taxon>
        <taxon>Lepidosauria</taxon>
        <taxon>Squamata</taxon>
        <taxon>Bifurcata</taxon>
        <taxon>Unidentata</taxon>
        <taxon>Episquamata</taxon>
        <taxon>Toxicofera</taxon>
        <taxon>Serpentes</taxon>
        <taxon>Colubroidea</taxon>
        <taxon>Elapidae</taxon>
        <taxon>Laticaudinae</taxon>
        <taxon>Laticauda</taxon>
    </lineage>
</organism>
<proteinExistence type="inferred from homology"/>
<evidence type="ECO:0000256" key="4">
    <source>
        <dbReference type="ARBA" id="ARBA00023040"/>
    </source>
</evidence>
<dbReference type="Ensembl" id="ENSLLTT00000016000.1">
    <property type="protein sequence ID" value="ENSLLTP00000015400.1"/>
    <property type="gene ID" value="ENSLLTG00000011805.1"/>
</dbReference>
<dbReference type="GeneTree" id="ENSGT01020000230438"/>
<evidence type="ECO:0000256" key="5">
    <source>
        <dbReference type="ARBA" id="ARBA00023136"/>
    </source>
</evidence>
<keyword evidence="2 10" id="KW-0812">Transmembrane</keyword>
<evidence type="ECO:0000256" key="3">
    <source>
        <dbReference type="ARBA" id="ARBA00022989"/>
    </source>
</evidence>
<dbReference type="Gene3D" id="1.20.1070.10">
    <property type="entry name" value="Rhodopsin 7-helix transmembrane proteins"/>
    <property type="match status" value="1"/>
</dbReference>
<dbReference type="PANTHER" id="PTHR24225">
    <property type="entry name" value="CHEMOTACTIC RECEPTOR"/>
    <property type="match status" value="1"/>
</dbReference>
<keyword evidence="6" id="KW-1015">Disulfide bond</keyword>
<feature type="transmembrane region" description="Helical" evidence="11">
    <location>
        <begin position="164"/>
        <end position="186"/>
    </location>
</feature>